<reference evidence="4" key="1">
    <citation type="journal article" date="2019" name="Int. J. Syst. Evol. Microbiol.">
        <title>The Global Catalogue of Microorganisms (GCM) 10K type strain sequencing project: providing services to taxonomists for standard genome sequencing and annotation.</title>
        <authorList>
            <consortium name="The Broad Institute Genomics Platform"/>
            <consortium name="The Broad Institute Genome Sequencing Center for Infectious Disease"/>
            <person name="Wu L."/>
            <person name="Ma J."/>
        </authorList>
    </citation>
    <scope>NUCLEOTIDE SEQUENCE [LARGE SCALE GENOMIC DNA]</scope>
    <source>
        <strain evidence="4">CECT 7184</strain>
    </source>
</reference>
<accession>A0ABT8CQG2</accession>
<evidence type="ECO:0000256" key="1">
    <source>
        <dbReference type="SAM" id="Phobius"/>
    </source>
</evidence>
<evidence type="ECO:0000313" key="3">
    <source>
        <dbReference type="EMBL" id="MDN3706580.1"/>
    </source>
</evidence>
<keyword evidence="1" id="KW-1133">Transmembrane helix</keyword>
<proteinExistence type="predicted"/>
<dbReference type="InterPro" id="IPR038765">
    <property type="entry name" value="Papain-like_cys_pep_sf"/>
</dbReference>
<dbReference type="Pfam" id="PF05257">
    <property type="entry name" value="CHAP"/>
    <property type="match status" value="1"/>
</dbReference>
<evidence type="ECO:0000313" key="4">
    <source>
        <dbReference type="Proteomes" id="UP001242368"/>
    </source>
</evidence>
<dbReference type="PANTHER" id="PTHR30094:SF0">
    <property type="entry name" value="BIFUNCTIONAL GLUTATHIONYLSPERMIDINE SYNTHETASE_AMIDASE-RELATED"/>
    <property type="match status" value="1"/>
</dbReference>
<dbReference type="PROSITE" id="PS50911">
    <property type="entry name" value="CHAP"/>
    <property type="match status" value="1"/>
</dbReference>
<gene>
    <name evidence="3" type="ORF">QW060_05485</name>
</gene>
<keyword evidence="1" id="KW-0812">Transmembrane</keyword>
<dbReference type="PANTHER" id="PTHR30094">
    <property type="entry name" value="BIFUNCTIONAL GLUTATHIONYLSPERMIDINE SYNTHETASE/AMIDASE-RELATED"/>
    <property type="match status" value="1"/>
</dbReference>
<sequence length="198" mass="23110">MKKKRLLYIVVIVLLILGGTGIWSFKKFNFNRDFFIGEPLDSLNGVVVYYNGGVNHVLERNMTEEGYNLGLKYQCVEFVKRYYYQHLCHKMPDSYGHAKDFFDSTLSDGVKNEKRDLIQYINPSCTPPQINDLIIFEGTVFNRYGHVAIVSNVTAHEIEIIQQNPGPYAKSREIYPLIHKEDQWIIDNDRVLGWLRKE</sequence>
<feature type="transmembrane region" description="Helical" evidence="1">
    <location>
        <begin position="6"/>
        <end position="25"/>
    </location>
</feature>
<keyword evidence="4" id="KW-1185">Reference proteome</keyword>
<evidence type="ECO:0000259" key="2">
    <source>
        <dbReference type="PROSITE" id="PS50911"/>
    </source>
</evidence>
<protein>
    <submittedName>
        <fullName evidence="3">CHAP domain-containing protein</fullName>
    </submittedName>
</protein>
<dbReference type="Proteomes" id="UP001242368">
    <property type="component" value="Unassembled WGS sequence"/>
</dbReference>
<dbReference type="InterPro" id="IPR051705">
    <property type="entry name" value="Gsp_Synthetase/Amidase"/>
</dbReference>
<comment type="caution">
    <text evidence="3">The sequence shown here is derived from an EMBL/GenBank/DDBJ whole genome shotgun (WGS) entry which is preliminary data.</text>
</comment>
<organism evidence="3 4">
    <name type="scientific">Paenimyroides ceti</name>
    <dbReference type="NCBI Taxonomy" id="395087"/>
    <lineage>
        <taxon>Bacteria</taxon>
        <taxon>Pseudomonadati</taxon>
        <taxon>Bacteroidota</taxon>
        <taxon>Flavobacteriia</taxon>
        <taxon>Flavobacteriales</taxon>
        <taxon>Flavobacteriaceae</taxon>
        <taxon>Paenimyroides</taxon>
    </lineage>
</organism>
<keyword evidence="1" id="KW-0472">Membrane</keyword>
<feature type="domain" description="Peptidase C51" evidence="2">
    <location>
        <begin position="50"/>
        <end position="196"/>
    </location>
</feature>
<dbReference type="RefSeq" id="WP_290362648.1">
    <property type="nucleotide sequence ID" value="NZ_JAUFQU010000001.1"/>
</dbReference>
<dbReference type="SUPFAM" id="SSF54001">
    <property type="entry name" value="Cysteine proteinases"/>
    <property type="match status" value="1"/>
</dbReference>
<dbReference type="Gene3D" id="3.90.1720.10">
    <property type="entry name" value="endopeptidase domain like (from Nostoc punctiforme)"/>
    <property type="match status" value="1"/>
</dbReference>
<dbReference type="EMBL" id="JAUFQU010000001">
    <property type="protein sequence ID" value="MDN3706580.1"/>
    <property type="molecule type" value="Genomic_DNA"/>
</dbReference>
<dbReference type="InterPro" id="IPR007921">
    <property type="entry name" value="CHAP_dom"/>
</dbReference>
<name>A0ABT8CQG2_9FLAO</name>